<protein>
    <submittedName>
        <fullName evidence="1">URC4/urg3 family protein</fullName>
    </submittedName>
</protein>
<accession>A0ABV4Y5E8</accession>
<gene>
    <name evidence="1" type="ORF">ACE1CI_36920</name>
</gene>
<evidence type="ECO:0000313" key="1">
    <source>
        <dbReference type="EMBL" id="MFB2898532.1"/>
    </source>
</evidence>
<dbReference type="RefSeq" id="WP_413268132.1">
    <property type="nucleotide sequence ID" value="NZ_JBHFNR010000295.1"/>
</dbReference>
<name>A0ABV4Y5E8_9CYAN</name>
<proteinExistence type="predicted"/>
<sequence>MQIIDYLRSPEAIRERCDRIFTLALDDKLPYFRIDLSKLEKCADYVIQVMRDDYPNLDIPFHSRWRHFEVGNVSRITELDAALAEFSPLEKAKVKFDLAIISVLLDAGAGANWQYFEQESGQVFRRSEGLAVASFRMFSQGAFSSNRDLPLQADAKALQTLELTTLQQGFQVTENNPLVGGEGRLKLLQSLGTVLTQNIEIFGQKNPRPGNMVDYLLKQGNHQLSASQVLKAVLTGLGEIWPGRLTIDGVNLGDVWIHSALGGEEESDRFIPFHKLSQWLTYSLLEPLQELGLEITELNQLTGLPEYRNGGLCLDMGLLQLKNPEDLQKTHPVESELIVEWRALTVCLLDRIAIAIREKLNMTATELPLVKVLQGGTWTAGRKIALELRTGGIPPIKIHSDGTVF</sequence>
<evidence type="ECO:0000313" key="2">
    <source>
        <dbReference type="Proteomes" id="UP001576784"/>
    </source>
</evidence>
<dbReference type="InterPro" id="IPR012469">
    <property type="entry name" value="DUF1688"/>
</dbReference>
<dbReference type="Proteomes" id="UP001576784">
    <property type="component" value="Unassembled WGS sequence"/>
</dbReference>
<keyword evidence="2" id="KW-1185">Reference proteome</keyword>
<dbReference type="PANTHER" id="PTHR31687">
    <property type="match status" value="1"/>
</dbReference>
<comment type="caution">
    <text evidence="1">The sequence shown here is derived from an EMBL/GenBank/DDBJ whole genome shotgun (WGS) entry which is preliminary data.</text>
</comment>
<dbReference type="Pfam" id="PF07958">
    <property type="entry name" value="DUF1688"/>
    <property type="match status" value="1"/>
</dbReference>
<organism evidence="1 2">
    <name type="scientific">Floridaenema flaviceps BLCC-F50</name>
    <dbReference type="NCBI Taxonomy" id="3153642"/>
    <lineage>
        <taxon>Bacteria</taxon>
        <taxon>Bacillati</taxon>
        <taxon>Cyanobacteriota</taxon>
        <taxon>Cyanophyceae</taxon>
        <taxon>Oscillatoriophycideae</taxon>
        <taxon>Aerosakkonematales</taxon>
        <taxon>Aerosakkonemataceae</taxon>
        <taxon>Floridanema</taxon>
        <taxon>Floridanema flaviceps</taxon>
    </lineage>
</organism>
<dbReference type="PANTHER" id="PTHR31687:SF3">
    <property type="entry name" value="PROTEIN URG3"/>
    <property type="match status" value="1"/>
</dbReference>
<dbReference type="EMBL" id="JBHFNR010000295">
    <property type="protein sequence ID" value="MFB2898532.1"/>
    <property type="molecule type" value="Genomic_DNA"/>
</dbReference>
<reference evidence="1 2" key="1">
    <citation type="submission" date="2024-09" db="EMBL/GenBank/DDBJ databases">
        <title>Floridaenema gen nov. (Aerosakkonemataceae, Aerosakkonematales ord. nov., Cyanobacteria) from benthic tropical and subtropical fresh waters, with the description of four new species.</title>
        <authorList>
            <person name="Moretto J.A."/>
            <person name="Berthold D.E."/>
            <person name="Lefler F.W."/>
            <person name="Huang I.-S."/>
            <person name="Laughinghouse H. IV."/>
        </authorList>
    </citation>
    <scope>NUCLEOTIDE SEQUENCE [LARGE SCALE GENOMIC DNA]</scope>
    <source>
        <strain evidence="1 2">BLCC-F50</strain>
    </source>
</reference>